<dbReference type="GO" id="GO:0042742">
    <property type="term" value="P:defense response to bacterium"/>
    <property type="evidence" value="ECO:0007669"/>
    <property type="project" value="UniProtKB-KW"/>
</dbReference>
<feature type="domain" description="Reelin" evidence="10">
    <location>
        <begin position="17"/>
        <end position="178"/>
    </location>
</feature>
<accession>A0A914ARG2</accession>
<evidence type="ECO:0000256" key="4">
    <source>
        <dbReference type="ARBA" id="ARBA00022529"/>
    </source>
</evidence>
<sequence length="230" mass="24459">MAIRTVFLAVLLPYCIIALPTGPPVGHHPEVCTSMSPGDHHPGNTATGPAPYTIVVTFLRFVTTVTVRAANQGVTFAGFFVQARSQSDSAKTDALGTFSSVPQRSQVLACTSAAGAWSHNNKNAKREITATWMPPSDDQGSVAFQATIVRGPASVYWKGVKSQSLSYSAAPSLGMYTAGLCLGVWGISQKEVRFKQQLPLDFCRVLGDDGVTVINGGRLYRPLVISSGQK</sequence>
<dbReference type="InterPro" id="IPR042307">
    <property type="entry name" value="Reeler_sf"/>
</dbReference>
<reference evidence="11" key="1">
    <citation type="submission" date="2022-11" db="UniProtKB">
        <authorList>
            <consortium name="EnsemblMetazoa"/>
        </authorList>
    </citation>
    <scope>IDENTIFICATION</scope>
</reference>
<dbReference type="GO" id="GO:0045087">
    <property type="term" value="P:innate immune response"/>
    <property type="evidence" value="ECO:0007669"/>
    <property type="project" value="UniProtKB-KW"/>
</dbReference>
<proteinExistence type="inferred from homology"/>
<comment type="subcellular location">
    <subcellularLocation>
        <location evidence="1">Secreted</location>
    </subcellularLocation>
</comment>
<protein>
    <recommendedName>
        <fullName evidence="10">Reelin domain-containing protein</fullName>
    </recommendedName>
</protein>
<comment type="similarity">
    <text evidence="2">Belongs to the insect defense protein family.</text>
</comment>
<dbReference type="Gene3D" id="2.60.40.4060">
    <property type="entry name" value="Reeler domain"/>
    <property type="match status" value="1"/>
</dbReference>
<evidence type="ECO:0000256" key="3">
    <source>
        <dbReference type="ARBA" id="ARBA00022525"/>
    </source>
</evidence>
<evidence type="ECO:0000256" key="7">
    <source>
        <dbReference type="ARBA" id="ARBA00022859"/>
    </source>
</evidence>
<evidence type="ECO:0000256" key="6">
    <source>
        <dbReference type="ARBA" id="ARBA00022729"/>
    </source>
</evidence>
<evidence type="ECO:0000313" key="11">
    <source>
        <dbReference type="EnsemblMetazoa" id="XP_038066640.1"/>
    </source>
</evidence>
<dbReference type="CDD" id="cd08544">
    <property type="entry name" value="Reeler"/>
    <property type="match status" value="1"/>
</dbReference>
<dbReference type="InterPro" id="IPR002861">
    <property type="entry name" value="Reeler_dom"/>
</dbReference>
<keyword evidence="7" id="KW-0391">Immunity</keyword>
<organism evidence="11 12">
    <name type="scientific">Patiria miniata</name>
    <name type="common">Bat star</name>
    <name type="synonym">Asterina miniata</name>
    <dbReference type="NCBI Taxonomy" id="46514"/>
    <lineage>
        <taxon>Eukaryota</taxon>
        <taxon>Metazoa</taxon>
        <taxon>Echinodermata</taxon>
        <taxon>Eleutherozoa</taxon>
        <taxon>Asterozoa</taxon>
        <taxon>Asteroidea</taxon>
        <taxon>Valvatacea</taxon>
        <taxon>Valvatida</taxon>
        <taxon>Asterinidae</taxon>
        <taxon>Patiria</taxon>
    </lineage>
</organism>
<dbReference type="PROSITE" id="PS51019">
    <property type="entry name" value="REELIN"/>
    <property type="match status" value="1"/>
</dbReference>
<evidence type="ECO:0000256" key="5">
    <source>
        <dbReference type="ARBA" id="ARBA00022588"/>
    </source>
</evidence>
<evidence type="ECO:0000256" key="9">
    <source>
        <dbReference type="SAM" id="SignalP"/>
    </source>
</evidence>
<evidence type="ECO:0000256" key="1">
    <source>
        <dbReference type="ARBA" id="ARBA00004613"/>
    </source>
</evidence>
<dbReference type="GeneID" id="119736698"/>
<dbReference type="OMA" id="TISHQDN"/>
<evidence type="ECO:0000256" key="2">
    <source>
        <dbReference type="ARBA" id="ARBA00008501"/>
    </source>
</evidence>
<dbReference type="OrthoDB" id="2419613at2759"/>
<feature type="chain" id="PRO_5037447901" description="Reelin domain-containing protein" evidence="9">
    <location>
        <begin position="19"/>
        <end position="230"/>
    </location>
</feature>
<dbReference type="Pfam" id="PF02014">
    <property type="entry name" value="Reeler"/>
    <property type="match status" value="1"/>
</dbReference>
<dbReference type="RefSeq" id="XP_038066640.1">
    <property type="nucleotide sequence ID" value="XM_038210712.1"/>
</dbReference>
<dbReference type="Proteomes" id="UP000887568">
    <property type="component" value="Unplaced"/>
</dbReference>
<keyword evidence="6 9" id="KW-0732">Signal</keyword>
<keyword evidence="5" id="KW-0399">Innate immunity</keyword>
<keyword evidence="3" id="KW-0964">Secreted</keyword>
<dbReference type="InterPro" id="IPR051237">
    <property type="entry name" value="Ferric-chelate_Red/DefProt"/>
</dbReference>
<evidence type="ECO:0000313" key="12">
    <source>
        <dbReference type="Proteomes" id="UP000887568"/>
    </source>
</evidence>
<keyword evidence="4" id="KW-0929">Antimicrobial</keyword>
<dbReference type="GO" id="GO:0005576">
    <property type="term" value="C:extracellular region"/>
    <property type="evidence" value="ECO:0007669"/>
    <property type="project" value="UniProtKB-SubCell"/>
</dbReference>
<evidence type="ECO:0000259" key="10">
    <source>
        <dbReference type="PROSITE" id="PS51019"/>
    </source>
</evidence>
<feature type="signal peptide" evidence="9">
    <location>
        <begin position="1"/>
        <end position="18"/>
    </location>
</feature>
<dbReference type="PANTHER" id="PTHR45828:SF9">
    <property type="entry name" value="CELL WALL INTEGRITY AND STRESS RESPONSE COMPONENT 4-LIKE-RELATED"/>
    <property type="match status" value="1"/>
</dbReference>
<dbReference type="EnsemblMetazoa" id="XM_038210712.1">
    <property type="protein sequence ID" value="XP_038066640.1"/>
    <property type="gene ID" value="LOC119736698"/>
</dbReference>
<keyword evidence="12" id="KW-1185">Reference proteome</keyword>
<dbReference type="GO" id="GO:0016020">
    <property type="term" value="C:membrane"/>
    <property type="evidence" value="ECO:0007669"/>
    <property type="project" value="TreeGrafter"/>
</dbReference>
<keyword evidence="8" id="KW-0044">Antibiotic</keyword>
<dbReference type="AlphaFoldDB" id="A0A914ARG2"/>
<name>A0A914ARG2_PATMI</name>
<dbReference type="PANTHER" id="PTHR45828">
    <property type="entry name" value="CYTOCHROME B561/FERRIC REDUCTASE TRANSMEMBRANE"/>
    <property type="match status" value="1"/>
</dbReference>
<evidence type="ECO:0000256" key="8">
    <source>
        <dbReference type="ARBA" id="ARBA00023022"/>
    </source>
</evidence>